<evidence type="ECO:0000256" key="8">
    <source>
        <dbReference type="ARBA" id="ARBA00022824"/>
    </source>
</evidence>
<evidence type="ECO:0000256" key="2">
    <source>
        <dbReference type="ARBA" id="ARBA00004922"/>
    </source>
</evidence>
<keyword evidence="10 13" id="KW-1133">Transmembrane helix</keyword>
<dbReference type="AlphaFoldDB" id="A0A0G4GBX3"/>
<dbReference type="EC" id="2.4.1.117" evidence="4"/>
<keyword evidence="11 13" id="KW-0472">Membrane</keyword>
<dbReference type="Pfam" id="PF00535">
    <property type="entry name" value="Glycos_transf_2"/>
    <property type="match status" value="1"/>
</dbReference>
<sequence>MLIGLFTAFAVVVLGGFLLFVRWFLEPYLQWRRDRDHTFRDEIADVFLDSSPLTSDSASHPPSPGGSSDVVSRFIVSACHKVQHAKGKSAKEVELSLVIPAYNEADRLPPMLKDTAKYLLDRRVADPSKSFEVLVVCDGSRDQTARVARTTAAECGIAQELKVVRLRRNMGKGFAVKMGMLLGQGESLLMVDADGATDIRDLSHLEAKLHRGARRPPGKPSTTADAQTAEYDVVFGSRAHLQKDAVAHRAWYRNVLMYGFHVFVTLLVGSNVKDTQCGFKLFTRAAARDIFASLNVTRWAFDIEVLVIAQRLGLRVAEVAVNWQEIPGSKLNVALASLQMARDIILVRLLHALDIWKPCPGASLEKLLAQPDDRKERRKGD</sequence>
<evidence type="ECO:0000256" key="7">
    <source>
        <dbReference type="ARBA" id="ARBA00022692"/>
    </source>
</evidence>
<keyword evidence="8" id="KW-0256">Endoplasmic reticulum</keyword>
<feature type="domain" description="Glycosyltransferase 2-like" evidence="14">
    <location>
        <begin position="96"/>
        <end position="211"/>
    </location>
</feature>
<dbReference type="EMBL" id="CDMY01000621">
    <property type="protein sequence ID" value="CEM26614.1"/>
    <property type="molecule type" value="Genomic_DNA"/>
</dbReference>
<feature type="transmembrane region" description="Helical" evidence="13">
    <location>
        <begin position="6"/>
        <end position="25"/>
    </location>
</feature>
<evidence type="ECO:0000256" key="11">
    <source>
        <dbReference type="ARBA" id="ARBA00023136"/>
    </source>
</evidence>
<evidence type="ECO:0000256" key="4">
    <source>
        <dbReference type="ARBA" id="ARBA00012583"/>
    </source>
</evidence>
<accession>A0A0G4GBX3</accession>
<evidence type="ECO:0000256" key="9">
    <source>
        <dbReference type="ARBA" id="ARBA00022968"/>
    </source>
</evidence>
<dbReference type="SUPFAM" id="SSF53448">
    <property type="entry name" value="Nucleotide-diphospho-sugar transferases"/>
    <property type="match status" value="1"/>
</dbReference>
<dbReference type="InParanoid" id="A0A0G4GBX3"/>
<dbReference type="STRING" id="1169540.A0A0G4GBX3"/>
<dbReference type="PANTHER" id="PTHR10859">
    <property type="entry name" value="GLYCOSYL TRANSFERASE"/>
    <property type="match status" value="1"/>
</dbReference>
<organism evidence="15 16">
    <name type="scientific">Vitrella brassicaformis (strain CCMP3155)</name>
    <dbReference type="NCBI Taxonomy" id="1169540"/>
    <lineage>
        <taxon>Eukaryota</taxon>
        <taxon>Sar</taxon>
        <taxon>Alveolata</taxon>
        <taxon>Colpodellida</taxon>
        <taxon>Vitrellaceae</taxon>
        <taxon>Vitrella</taxon>
    </lineage>
</organism>
<dbReference type="OrthoDB" id="3784at2759"/>
<comment type="subcellular location">
    <subcellularLocation>
        <location evidence="1">Endoplasmic reticulum membrane</location>
        <topology evidence="1">Single-pass membrane protein</topology>
    </subcellularLocation>
</comment>
<dbReference type="PANTHER" id="PTHR10859:SF91">
    <property type="entry name" value="DOLICHYL-PHOSPHATE BETA-GLUCOSYLTRANSFERASE"/>
    <property type="match status" value="1"/>
</dbReference>
<gene>
    <name evidence="15" type="ORF">Vbra_17413</name>
</gene>
<dbReference type="InterPro" id="IPR029044">
    <property type="entry name" value="Nucleotide-diphossugar_trans"/>
</dbReference>
<evidence type="ECO:0000256" key="10">
    <source>
        <dbReference type="ARBA" id="ARBA00022989"/>
    </source>
</evidence>
<dbReference type="GO" id="GO:0004581">
    <property type="term" value="F:dolichyl-phosphate beta-glucosyltransferase activity"/>
    <property type="evidence" value="ECO:0007669"/>
    <property type="project" value="UniProtKB-EC"/>
</dbReference>
<dbReference type="CDD" id="cd04188">
    <property type="entry name" value="DPG_synthase"/>
    <property type="match status" value="1"/>
</dbReference>
<comment type="similarity">
    <text evidence="3">Belongs to the glycosyltransferase 2 family.</text>
</comment>
<evidence type="ECO:0000256" key="13">
    <source>
        <dbReference type="SAM" id="Phobius"/>
    </source>
</evidence>
<comment type="catalytic activity">
    <reaction evidence="12">
        <text>a di-trans,poly-cis-dolichyl phosphate + UDP-alpha-D-glucose = a di-trans,poly-cis-dolichyl beta-D-glucosyl phosphate + UDP</text>
        <dbReference type="Rhea" id="RHEA:15401"/>
        <dbReference type="Rhea" id="RHEA-COMP:19498"/>
        <dbReference type="Rhea" id="RHEA-COMP:19502"/>
        <dbReference type="ChEBI" id="CHEBI:57525"/>
        <dbReference type="ChEBI" id="CHEBI:57683"/>
        <dbReference type="ChEBI" id="CHEBI:58223"/>
        <dbReference type="ChEBI" id="CHEBI:58885"/>
        <dbReference type="EC" id="2.4.1.117"/>
    </reaction>
    <physiologicalReaction direction="left-to-right" evidence="12">
        <dbReference type="Rhea" id="RHEA:15402"/>
    </physiologicalReaction>
</comment>
<dbReference type="GO" id="GO:0006487">
    <property type="term" value="P:protein N-linked glycosylation"/>
    <property type="evidence" value="ECO:0007669"/>
    <property type="project" value="TreeGrafter"/>
</dbReference>
<evidence type="ECO:0000256" key="12">
    <source>
        <dbReference type="ARBA" id="ARBA00045097"/>
    </source>
</evidence>
<comment type="pathway">
    <text evidence="2">Protein modification; protein glycosylation.</text>
</comment>
<keyword evidence="5" id="KW-0328">Glycosyltransferase</keyword>
<dbReference type="Proteomes" id="UP000041254">
    <property type="component" value="Unassembled WGS sequence"/>
</dbReference>
<keyword evidence="9" id="KW-0735">Signal-anchor</keyword>
<evidence type="ECO:0000259" key="14">
    <source>
        <dbReference type="Pfam" id="PF00535"/>
    </source>
</evidence>
<evidence type="ECO:0000313" key="15">
    <source>
        <dbReference type="EMBL" id="CEM26614.1"/>
    </source>
</evidence>
<reference evidence="15 16" key="1">
    <citation type="submission" date="2014-11" db="EMBL/GenBank/DDBJ databases">
        <authorList>
            <person name="Zhu J."/>
            <person name="Qi W."/>
            <person name="Song R."/>
        </authorList>
    </citation>
    <scope>NUCLEOTIDE SEQUENCE [LARGE SCALE GENOMIC DNA]</scope>
</reference>
<dbReference type="Gene3D" id="3.90.550.10">
    <property type="entry name" value="Spore Coat Polysaccharide Biosynthesis Protein SpsA, Chain A"/>
    <property type="match status" value="1"/>
</dbReference>
<dbReference type="InterPro" id="IPR035518">
    <property type="entry name" value="DPG_synthase"/>
</dbReference>
<keyword evidence="7 13" id="KW-0812">Transmembrane</keyword>
<proteinExistence type="inferred from homology"/>
<keyword evidence="16" id="KW-1185">Reference proteome</keyword>
<dbReference type="VEuPathDB" id="CryptoDB:Vbra_17413"/>
<evidence type="ECO:0000313" key="16">
    <source>
        <dbReference type="Proteomes" id="UP000041254"/>
    </source>
</evidence>
<evidence type="ECO:0000256" key="6">
    <source>
        <dbReference type="ARBA" id="ARBA00022679"/>
    </source>
</evidence>
<name>A0A0G4GBX3_VITBC</name>
<dbReference type="GO" id="GO:0005789">
    <property type="term" value="C:endoplasmic reticulum membrane"/>
    <property type="evidence" value="ECO:0007669"/>
    <property type="project" value="UniProtKB-SubCell"/>
</dbReference>
<dbReference type="PhylomeDB" id="A0A0G4GBX3"/>
<evidence type="ECO:0000256" key="1">
    <source>
        <dbReference type="ARBA" id="ARBA00004389"/>
    </source>
</evidence>
<evidence type="ECO:0000256" key="3">
    <source>
        <dbReference type="ARBA" id="ARBA00006739"/>
    </source>
</evidence>
<dbReference type="OMA" id="PQPLPCW"/>
<keyword evidence="6" id="KW-0808">Transferase</keyword>
<protein>
    <recommendedName>
        <fullName evidence="4">dolichyl-phosphate beta-glucosyltransferase</fullName>
        <ecNumber evidence="4">2.4.1.117</ecNumber>
    </recommendedName>
</protein>
<dbReference type="InterPro" id="IPR001173">
    <property type="entry name" value="Glyco_trans_2-like"/>
</dbReference>
<evidence type="ECO:0000256" key="5">
    <source>
        <dbReference type="ARBA" id="ARBA00022676"/>
    </source>
</evidence>